<feature type="region of interest" description="Disordered" evidence="1">
    <location>
        <begin position="1"/>
        <end position="42"/>
    </location>
</feature>
<evidence type="ECO:0000256" key="1">
    <source>
        <dbReference type="SAM" id="MobiDB-lite"/>
    </source>
</evidence>
<dbReference type="Gene3D" id="2.120.10.80">
    <property type="entry name" value="Kelch-type beta propeller"/>
    <property type="match status" value="1"/>
</dbReference>
<dbReference type="SUPFAM" id="SSF117281">
    <property type="entry name" value="Kelch motif"/>
    <property type="match status" value="1"/>
</dbReference>
<dbReference type="AlphaFoldDB" id="A0A8J9ZB35"/>
<reference evidence="2" key="1">
    <citation type="submission" date="2022-01" db="EMBL/GenBank/DDBJ databases">
        <authorList>
            <person name="Braso-Vives M."/>
        </authorList>
    </citation>
    <scope>NUCLEOTIDE SEQUENCE</scope>
</reference>
<dbReference type="OrthoDB" id="10041060at2759"/>
<evidence type="ECO:0000313" key="2">
    <source>
        <dbReference type="EMBL" id="CAH1250419.1"/>
    </source>
</evidence>
<name>A0A8J9ZB35_BRALA</name>
<organism evidence="2 3">
    <name type="scientific">Branchiostoma lanceolatum</name>
    <name type="common">Common lancelet</name>
    <name type="synonym">Amphioxus lanceolatum</name>
    <dbReference type="NCBI Taxonomy" id="7740"/>
    <lineage>
        <taxon>Eukaryota</taxon>
        <taxon>Metazoa</taxon>
        <taxon>Chordata</taxon>
        <taxon>Cephalochordata</taxon>
        <taxon>Leptocardii</taxon>
        <taxon>Amphioxiformes</taxon>
        <taxon>Branchiostomatidae</taxon>
        <taxon>Branchiostoma</taxon>
    </lineage>
</organism>
<evidence type="ECO:0000313" key="3">
    <source>
        <dbReference type="Proteomes" id="UP000838412"/>
    </source>
</evidence>
<accession>A0A8J9ZB35</accession>
<proteinExistence type="predicted"/>
<protein>
    <submittedName>
        <fullName evidence="2">Hypp8853 protein</fullName>
    </submittedName>
</protein>
<keyword evidence="3" id="KW-1185">Reference proteome</keyword>
<gene>
    <name evidence="2" type="primary">Hypp8853</name>
    <name evidence="2" type="ORF">BLAG_LOCUS11169</name>
</gene>
<dbReference type="InterPro" id="IPR015915">
    <property type="entry name" value="Kelch-typ_b-propeller"/>
</dbReference>
<dbReference type="EMBL" id="OV696703">
    <property type="protein sequence ID" value="CAH1250419.1"/>
    <property type="molecule type" value="Genomic_DNA"/>
</dbReference>
<dbReference type="Proteomes" id="UP000838412">
    <property type="component" value="Chromosome 18"/>
</dbReference>
<sequence>MWHGCHPAPHLGPSTSQLPPKRTESNADCGGDDLESGSGIGPHMEVKAMPHLPCGSTAVWGPPLPPKPGKAIRQVVLWGGLDKGRWCCSNDLIKVDLTMTTKTTTAKVCILPGEKQDSVPSSRTGHILVAISSTQAILFGGLELSSRHKRFGTCAQSCRDGYFYSLDMPTLCWQKLPLPPQGPYRPQTRWMLNQLLHMFDHLV</sequence>